<evidence type="ECO:0000313" key="9">
    <source>
        <dbReference type="EMBL" id="HEL65893.1"/>
    </source>
</evidence>
<dbReference type="EC" id="5.4.99.25" evidence="3"/>
<sequence>MTADDLLNVLPGFRGKLAQSPPSVSAVHYRGKRLYELARAGCRVKVAPRTVEVYTLELLRGKWGIENPRALLDVSCSKGTYVRTLIADIGKTLGVGACLGFLLRTRVGRFTVARAQTLEELAALKAEGRLAEVVIPANDALKHLPAVTVKPSAVRAVRSGSRLYPAGVLTGTGSFSAGMLVRLVCDQELLAVARVEAAERRTVFRPVWVKMEVGTASRS</sequence>
<gene>
    <name evidence="9" type="ORF">ENQ34_04355</name>
</gene>
<dbReference type="GO" id="GO:0003723">
    <property type="term" value="F:RNA binding"/>
    <property type="evidence" value="ECO:0007669"/>
    <property type="project" value="InterPro"/>
</dbReference>
<dbReference type="InterPro" id="IPR015947">
    <property type="entry name" value="PUA-like_sf"/>
</dbReference>
<dbReference type="PROSITE" id="PS50890">
    <property type="entry name" value="PUA"/>
    <property type="match status" value="1"/>
</dbReference>
<dbReference type="EMBL" id="DSMU01000277">
    <property type="protein sequence ID" value="HEL65893.1"/>
    <property type="molecule type" value="Genomic_DNA"/>
</dbReference>
<dbReference type="Pfam" id="PF01472">
    <property type="entry name" value="PUA"/>
    <property type="match status" value="1"/>
</dbReference>
<reference evidence="9" key="1">
    <citation type="journal article" date="2020" name="mSystems">
        <title>Genome- and Community-Level Interaction Insights into Carbon Utilization and Element Cycling Functions of Hydrothermarchaeota in Hydrothermal Sediment.</title>
        <authorList>
            <person name="Zhou Z."/>
            <person name="Liu Y."/>
            <person name="Xu W."/>
            <person name="Pan J."/>
            <person name="Luo Z.H."/>
            <person name="Li M."/>
        </authorList>
    </citation>
    <scope>NUCLEOTIDE SEQUENCE [LARGE SCALE GENOMIC DNA]</scope>
    <source>
        <strain evidence="9">SpSt-300</strain>
    </source>
</reference>
<evidence type="ECO:0000259" key="7">
    <source>
        <dbReference type="Pfam" id="PF01509"/>
    </source>
</evidence>
<evidence type="ECO:0000256" key="3">
    <source>
        <dbReference type="ARBA" id="ARBA00012787"/>
    </source>
</evidence>
<keyword evidence="4" id="KW-0819">tRNA processing</keyword>
<evidence type="ECO:0000259" key="8">
    <source>
        <dbReference type="Pfam" id="PF16198"/>
    </source>
</evidence>
<dbReference type="SUPFAM" id="SSF55120">
    <property type="entry name" value="Pseudouridine synthase"/>
    <property type="match status" value="1"/>
</dbReference>
<dbReference type="Gene3D" id="3.30.2350.10">
    <property type="entry name" value="Pseudouridine synthase"/>
    <property type="match status" value="1"/>
</dbReference>
<name>A0A7C2IDD8_9THEO</name>
<evidence type="ECO:0000256" key="1">
    <source>
        <dbReference type="ARBA" id="ARBA00000385"/>
    </source>
</evidence>
<evidence type="ECO:0000256" key="5">
    <source>
        <dbReference type="ARBA" id="ARBA00023235"/>
    </source>
</evidence>
<organism evidence="9">
    <name type="scientific">Ammonifex degensii</name>
    <dbReference type="NCBI Taxonomy" id="42838"/>
    <lineage>
        <taxon>Bacteria</taxon>
        <taxon>Bacillati</taxon>
        <taxon>Bacillota</taxon>
        <taxon>Clostridia</taxon>
        <taxon>Thermoanaerobacterales</taxon>
        <taxon>Thermoanaerobacteraceae</taxon>
        <taxon>Ammonifex</taxon>
    </lineage>
</organism>
<proteinExistence type="inferred from homology"/>
<dbReference type="Pfam" id="PF16198">
    <property type="entry name" value="TruB_C_2"/>
    <property type="match status" value="1"/>
</dbReference>
<dbReference type="GO" id="GO:1990481">
    <property type="term" value="P:mRNA pseudouridine synthesis"/>
    <property type="evidence" value="ECO:0007669"/>
    <property type="project" value="TreeGrafter"/>
</dbReference>
<dbReference type="InterPro" id="IPR014780">
    <property type="entry name" value="tRNA_psdUridine_synth_TruB"/>
</dbReference>
<feature type="domain" description="Pseudouridine synthase II N-terminal" evidence="7">
    <location>
        <begin position="2"/>
        <end position="82"/>
    </location>
</feature>
<dbReference type="InterPro" id="IPR020103">
    <property type="entry name" value="PsdUridine_synth_cat_dom_sf"/>
</dbReference>
<keyword evidence="5" id="KW-0413">Isomerase</keyword>
<comment type="catalytic activity">
    <reaction evidence="1">
        <text>uridine(55) in tRNA = pseudouridine(55) in tRNA</text>
        <dbReference type="Rhea" id="RHEA:42532"/>
        <dbReference type="Rhea" id="RHEA-COMP:10101"/>
        <dbReference type="Rhea" id="RHEA-COMP:10102"/>
        <dbReference type="ChEBI" id="CHEBI:65314"/>
        <dbReference type="ChEBI" id="CHEBI:65315"/>
        <dbReference type="EC" id="5.4.99.25"/>
    </reaction>
</comment>
<feature type="domain" description="PUA" evidence="6">
    <location>
        <begin position="145"/>
        <end position="196"/>
    </location>
</feature>
<dbReference type="InterPro" id="IPR036974">
    <property type="entry name" value="PUA_sf"/>
</dbReference>
<accession>A0A7C2IDD8</accession>
<dbReference type="GO" id="GO:0006400">
    <property type="term" value="P:tRNA modification"/>
    <property type="evidence" value="ECO:0007669"/>
    <property type="project" value="TreeGrafter"/>
</dbReference>
<dbReference type="PANTHER" id="PTHR13767:SF2">
    <property type="entry name" value="PSEUDOURIDYLATE SYNTHASE TRUB1"/>
    <property type="match status" value="1"/>
</dbReference>
<comment type="similarity">
    <text evidence="2">Belongs to the pseudouridine synthase TruB family. Type 1 subfamily.</text>
</comment>
<dbReference type="SUPFAM" id="SSF88697">
    <property type="entry name" value="PUA domain-like"/>
    <property type="match status" value="1"/>
</dbReference>
<dbReference type="Gene3D" id="2.30.130.10">
    <property type="entry name" value="PUA domain"/>
    <property type="match status" value="1"/>
</dbReference>
<dbReference type="PANTHER" id="PTHR13767">
    <property type="entry name" value="TRNA-PSEUDOURIDINE SYNTHASE"/>
    <property type="match status" value="1"/>
</dbReference>
<protein>
    <recommendedName>
        <fullName evidence="3">tRNA pseudouridine(55) synthase</fullName>
        <ecNumber evidence="3">5.4.99.25</ecNumber>
    </recommendedName>
</protein>
<dbReference type="InterPro" id="IPR032819">
    <property type="entry name" value="TruB_C"/>
</dbReference>
<dbReference type="CDD" id="cd07953">
    <property type="entry name" value="PUA"/>
    <property type="match status" value="1"/>
</dbReference>
<evidence type="ECO:0000259" key="6">
    <source>
        <dbReference type="Pfam" id="PF01472"/>
    </source>
</evidence>
<comment type="caution">
    <text evidence="9">The sequence shown here is derived from an EMBL/GenBank/DDBJ whole genome shotgun (WGS) entry which is preliminary data.</text>
</comment>
<dbReference type="GO" id="GO:0160148">
    <property type="term" value="F:tRNA pseudouridine(55) synthase activity"/>
    <property type="evidence" value="ECO:0007669"/>
    <property type="project" value="UniProtKB-EC"/>
</dbReference>
<dbReference type="InterPro" id="IPR002501">
    <property type="entry name" value="PsdUridine_synth_N"/>
</dbReference>
<evidence type="ECO:0000256" key="4">
    <source>
        <dbReference type="ARBA" id="ARBA00022694"/>
    </source>
</evidence>
<dbReference type="Pfam" id="PF01509">
    <property type="entry name" value="TruB_N"/>
    <property type="match status" value="1"/>
</dbReference>
<feature type="domain" description="tRNA pseudouridylate synthase B C-terminal" evidence="8">
    <location>
        <begin position="83"/>
        <end position="141"/>
    </location>
</feature>
<dbReference type="InterPro" id="IPR002478">
    <property type="entry name" value="PUA"/>
</dbReference>
<evidence type="ECO:0000256" key="2">
    <source>
        <dbReference type="ARBA" id="ARBA00005642"/>
    </source>
</evidence>
<dbReference type="AlphaFoldDB" id="A0A7C2IDD8"/>